<sequence length="108" mass="12388">MTERFAHPHYGFHIFFPHLTCCVLTLLPLNFKCKEKKLITKRKIRDCWCLGESLAQLCFSHALTNFIVVDANVIATCWCSLEIMASMTELAKSVDADLIFKNRGEMFA</sequence>
<evidence type="ECO:0000313" key="2">
    <source>
        <dbReference type="EMBL" id="MEQ2202011.1"/>
    </source>
</evidence>
<gene>
    <name evidence="2" type="ORF">XENOCAPTIV_022258</name>
</gene>
<proteinExistence type="predicted"/>
<keyword evidence="1" id="KW-0472">Membrane</keyword>
<organism evidence="2 3">
    <name type="scientific">Xenoophorus captivus</name>
    <dbReference type="NCBI Taxonomy" id="1517983"/>
    <lineage>
        <taxon>Eukaryota</taxon>
        <taxon>Metazoa</taxon>
        <taxon>Chordata</taxon>
        <taxon>Craniata</taxon>
        <taxon>Vertebrata</taxon>
        <taxon>Euteleostomi</taxon>
        <taxon>Actinopterygii</taxon>
        <taxon>Neopterygii</taxon>
        <taxon>Teleostei</taxon>
        <taxon>Neoteleostei</taxon>
        <taxon>Acanthomorphata</taxon>
        <taxon>Ovalentaria</taxon>
        <taxon>Atherinomorphae</taxon>
        <taxon>Cyprinodontiformes</taxon>
        <taxon>Goodeidae</taxon>
        <taxon>Xenoophorus</taxon>
    </lineage>
</organism>
<reference evidence="2 3" key="1">
    <citation type="submission" date="2021-06" db="EMBL/GenBank/DDBJ databases">
        <authorList>
            <person name="Palmer J.M."/>
        </authorList>
    </citation>
    <scope>NUCLEOTIDE SEQUENCE [LARGE SCALE GENOMIC DNA]</scope>
    <source>
        <strain evidence="2 3">XC_2019</strain>
        <tissue evidence="2">Muscle</tissue>
    </source>
</reference>
<dbReference type="EMBL" id="JAHRIN010030157">
    <property type="protein sequence ID" value="MEQ2202011.1"/>
    <property type="molecule type" value="Genomic_DNA"/>
</dbReference>
<keyword evidence="3" id="KW-1185">Reference proteome</keyword>
<feature type="transmembrane region" description="Helical" evidence="1">
    <location>
        <begin position="12"/>
        <end position="31"/>
    </location>
</feature>
<protein>
    <submittedName>
        <fullName evidence="2">Uncharacterized protein</fullName>
    </submittedName>
</protein>
<dbReference type="Proteomes" id="UP001434883">
    <property type="component" value="Unassembled WGS sequence"/>
</dbReference>
<keyword evidence="1" id="KW-0812">Transmembrane</keyword>
<name>A0ABV0R2X8_9TELE</name>
<comment type="caution">
    <text evidence="2">The sequence shown here is derived from an EMBL/GenBank/DDBJ whole genome shotgun (WGS) entry which is preliminary data.</text>
</comment>
<evidence type="ECO:0000313" key="3">
    <source>
        <dbReference type="Proteomes" id="UP001434883"/>
    </source>
</evidence>
<keyword evidence="1" id="KW-1133">Transmembrane helix</keyword>
<evidence type="ECO:0000256" key="1">
    <source>
        <dbReference type="SAM" id="Phobius"/>
    </source>
</evidence>
<accession>A0ABV0R2X8</accession>